<evidence type="ECO:0000256" key="1">
    <source>
        <dbReference type="SAM" id="SignalP"/>
    </source>
</evidence>
<feature type="chain" id="PRO_5046113101" evidence="1">
    <location>
        <begin position="19"/>
        <end position="100"/>
    </location>
</feature>
<keyword evidence="1" id="KW-0732">Signal</keyword>
<gene>
    <name evidence="2" type="ORF">L2737_13635</name>
</gene>
<sequence length="100" mass="10946">MFILLVLSLTAVSQVADAKVLRDPTLPGQGYVTVSSNSERADSLVLNSIVNSAKPHAVINNKIVFVGDRIDGIRIEYIGKSYVNLSDGRKLKLFQSITER</sequence>
<organism evidence="2 3">
    <name type="scientific">Shewanella electrodiphila</name>
    <dbReference type="NCBI Taxonomy" id="934143"/>
    <lineage>
        <taxon>Bacteria</taxon>
        <taxon>Pseudomonadati</taxon>
        <taxon>Pseudomonadota</taxon>
        <taxon>Gammaproteobacteria</taxon>
        <taxon>Alteromonadales</taxon>
        <taxon>Shewanellaceae</taxon>
        <taxon>Shewanella</taxon>
    </lineage>
</organism>
<evidence type="ECO:0000313" key="2">
    <source>
        <dbReference type="EMBL" id="MCL1046353.1"/>
    </source>
</evidence>
<reference evidence="2 3" key="1">
    <citation type="submission" date="2022-01" db="EMBL/GenBank/DDBJ databases">
        <title>Whole genome-based taxonomy of the Shewanellaceae.</title>
        <authorList>
            <person name="Martin-Rodriguez A.J."/>
        </authorList>
    </citation>
    <scope>NUCLEOTIDE SEQUENCE [LARGE SCALE GENOMIC DNA]</scope>
    <source>
        <strain evidence="2 3">DSM 24955</strain>
    </source>
</reference>
<feature type="signal peptide" evidence="1">
    <location>
        <begin position="1"/>
        <end position="18"/>
    </location>
</feature>
<evidence type="ECO:0000313" key="3">
    <source>
        <dbReference type="Proteomes" id="UP001202134"/>
    </source>
</evidence>
<accession>A0ABT0KR68</accession>
<name>A0ABT0KR68_9GAMM</name>
<keyword evidence="3" id="KW-1185">Reference proteome</keyword>
<comment type="caution">
    <text evidence="2">The sequence shown here is derived from an EMBL/GenBank/DDBJ whole genome shotgun (WGS) entry which is preliminary data.</text>
</comment>
<dbReference type="Proteomes" id="UP001202134">
    <property type="component" value="Unassembled WGS sequence"/>
</dbReference>
<dbReference type="EMBL" id="JAKIKU010000007">
    <property type="protein sequence ID" value="MCL1046353.1"/>
    <property type="molecule type" value="Genomic_DNA"/>
</dbReference>
<proteinExistence type="predicted"/>
<protein>
    <submittedName>
        <fullName evidence="2">MSHA biogenesis protein MshK</fullName>
    </submittedName>
</protein>